<feature type="transmembrane region" description="Helical" evidence="7">
    <location>
        <begin position="30"/>
        <end position="55"/>
    </location>
</feature>
<evidence type="ECO:0000313" key="10">
    <source>
        <dbReference type="Proteomes" id="UP001235064"/>
    </source>
</evidence>
<dbReference type="CDD" id="cd06261">
    <property type="entry name" value="TM_PBP2"/>
    <property type="match status" value="1"/>
</dbReference>
<name>A0ABT7N4A2_9MICO</name>
<dbReference type="InterPro" id="IPR035906">
    <property type="entry name" value="MetI-like_sf"/>
</dbReference>
<dbReference type="InterPro" id="IPR050366">
    <property type="entry name" value="BP-dependent_transpt_permease"/>
</dbReference>
<evidence type="ECO:0000256" key="3">
    <source>
        <dbReference type="ARBA" id="ARBA00022475"/>
    </source>
</evidence>
<dbReference type="Proteomes" id="UP001235064">
    <property type="component" value="Unassembled WGS sequence"/>
</dbReference>
<dbReference type="Pfam" id="PF12911">
    <property type="entry name" value="OppC_N"/>
    <property type="match status" value="1"/>
</dbReference>
<evidence type="ECO:0000256" key="6">
    <source>
        <dbReference type="ARBA" id="ARBA00023136"/>
    </source>
</evidence>
<evidence type="ECO:0000256" key="7">
    <source>
        <dbReference type="RuleBase" id="RU363032"/>
    </source>
</evidence>
<feature type="transmembrane region" description="Helical" evidence="7">
    <location>
        <begin position="266"/>
        <end position="288"/>
    </location>
</feature>
<evidence type="ECO:0000256" key="2">
    <source>
        <dbReference type="ARBA" id="ARBA00022448"/>
    </source>
</evidence>
<evidence type="ECO:0000259" key="8">
    <source>
        <dbReference type="PROSITE" id="PS50928"/>
    </source>
</evidence>
<dbReference type="SUPFAM" id="SSF161098">
    <property type="entry name" value="MetI-like"/>
    <property type="match status" value="1"/>
</dbReference>
<proteinExistence type="inferred from homology"/>
<dbReference type="PANTHER" id="PTHR43386:SF1">
    <property type="entry name" value="D,D-DIPEPTIDE TRANSPORT SYSTEM PERMEASE PROTEIN DDPC-RELATED"/>
    <property type="match status" value="1"/>
</dbReference>
<sequence>MSLKTTSLAVARDNTLMRKETPFRRAVEKLGAVGCVATVILAIIVVCAAFAPWLAPYDPNYPDLANALSGPSADHLLGTDALGRDLLSRLMWGARVTIAGPGLVIVLSTIIGTVLALLAAWRGKRTDAFIVWVLDILFAVPGIVFALIAVALWGPNLLTVVAGLAIAYIPYVARVVRGAALRERNLPYVSAAWLQGHSGFGITTTQILPNVQPIVIAQAVSSLGFAVIDLAAVSFLGLGVQPPTPDLGLMVKSGFDSLLRGYPGEAIAAGAMIVLIVWCVTIIGDRLISNARSMS</sequence>
<protein>
    <submittedName>
        <fullName evidence="9">ABC transporter permease</fullName>
    </submittedName>
</protein>
<comment type="caution">
    <text evidence="9">The sequence shown here is derived from an EMBL/GenBank/DDBJ whole genome shotgun (WGS) entry which is preliminary data.</text>
</comment>
<keyword evidence="2 7" id="KW-0813">Transport</keyword>
<feature type="transmembrane region" description="Helical" evidence="7">
    <location>
        <begin position="214"/>
        <end position="240"/>
    </location>
</feature>
<keyword evidence="3" id="KW-1003">Cell membrane</keyword>
<dbReference type="Gene3D" id="1.10.3720.10">
    <property type="entry name" value="MetI-like"/>
    <property type="match status" value="1"/>
</dbReference>
<comment type="subcellular location">
    <subcellularLocation>
        <location evidence="1 7">Cell membrane</location>
        <topology evidence="1 7">Multi-pass membrane protein</topology>
    </subcellularLocation>
</comment>
<gene>
    <name evidence="9" type="ORF">QSV35_19590</name>
</gene>
<dbReference type="Pfam" id="PF00528">
    <property type="entry name" value="BPD_transp_1"/>
    <property type="match status" value="1"/>
</dbReference>
<organism evidence="9 10">
    <name type="scientific">Microbacterium candidum</name>
    <dbReference type="NCBI Taxonomy" id="3041922"/>
    <lineage>
        <taxon>Bacteria</taxon>
        <taxon>Bacillati</taxon>
        <taxon>Actinomycetota</taxon>
        <taxon>Actinomycetes</taxon>
        <taxon>Micrococcales</taxon>
        <taxon>Microbacteriaceae</taxon>
        <taxon>Microbacterium</taxon>
    </lineage>
</organism>
<dbReference type="RefSeq" id="WP_286290679.1">
    <property type="nucleotide sequence ID" value="NZ_JASXSZ010000009.1"/>
</dbReference>
<feature type="transmembrane region" description="Helical" evidence="7">
    <location>
        <begin position="128"/>
        <end position="151"/>
    </location>
</feature>
<evidence type="ECO:0000313" key="9">
    <source>
        <dbReference type="EMBL" id="MDL9981539.1"/>
    </source>
</evidence>
<evidence type="ECO:0000256" key="1">
    <source>
        <dbReference type="ARBA" id="ARBA00004651"/>
    </source>
</evidence>
<reference evidence="9 10" key="1">
    <citation type="submission" date="2023-06" db="EMBL/GenBank/DDBJ databases">
        <title>Microbacterium sp. nov., isolated from a waste landfill.</title>
        <authorList>
            <person name="Wen W."/>
        </authorList>
    </citation>
    <scope>NUCLEOTIDE SEQUENCE [LARGE SCALE GENOMIC DNA]</scope>
    <source>
        <strain evidence="9 10">ASV49</strain>
    </source>
</reference>
<accession>A0ABT7N4A2</accession>
<evidence type="ECO:0000256" key="5">
    <source>
        <dbReference type="ARBA" id="ARBA00022989"/>
    </source>
</evidence>
<dbReference type="InterPro" id="IPR000515">
    <property type="entry name" value="MetI-like"/>
</dbReference>
<evidence type="ECO:0000256" key="4">
    <source>
        <dbReference type="ARBA" id="ARBA00022692"/>
    </source>
</evidence>
<dbReference type="PROSITE" id="PS50928">
    <property type="entry name" value="ABC_TM1"/>
    <property type="match status" value="1"/>
</dbReference>
<dbReference type="EMBL" id="JASXSZ010000009">
    <property type="protein sequence ID" value="MDL9981539.1"/>
    <property type="molecule type" value="Genomic_DNA"/>
</dbReference>
<keyword evidence="6 7" id="KW-0472">Membrane</keyword>
<dbReference type="PANTHER" id="PTHR43386">
    <property type="entry name" value="OLIGOPEPTIDE TRANSPORT SYSTEM PERMEASE PROTEIN APPC"/>
    <property type="match status" value="1"/>
</dbReference>
<comment type="similarity">
    <text evidence="7">Belongs to the binding-protein-dependent transport system permease family.</text>
</comment>
<keyword evidence="4 7" id="KW-0812">Transmembrane</keyword>
<keyword evidence="5 7" id="KW-1133">Transmembrane helix</keyword>
<feature type="transmembrane region" description="Helical" evidence="7">
    <location>
        <begin position="98"/>
        <end position="121"/>
    </location>
</feature>
<feature type="transmembrane region" description="Helical" evidence="7">
    <location>
        <begin position="157"/>
        <end position="176"/>
    </location>
</feature>
<feature type="domain" description="ABC transmembrane type-1" evidence="8">
    <location>
        <begin position="94"/>
        <end position="284"/>
    </location>
</feature>
<dbReference type="InterPro" id="IPR025966">
    <property type="entry name" value="OppC_N"/>
</dbReference>
<keyword evidence="10" id="KW-1185">Reference proteome</keyword>